<reference evidence="2 3" key="1">
    <citation type="submission" date="2020-10" db="EMBL/GenBank/DDBJ databases">
        <authorList>
            <person name="Klimov P.B."/>
            <person name="Dyachkov S.M."/>
            <person name="Chetverikov P.E."/>
        </authorList>
    </citation>
    <scope>NUCLEOTIDE SEQUENCE [LARGE SCALE GENOMIC DNA]</scope>
    <source>
        <strain evidence="2">BMOC 18-1129-001#AD2665</strain>
        <tissue evidence="2">Entire mites</tissue>
    </source>
</reference>
<feature type="transmembrane region" description="Helical" evidence="1">
    <location>
        <begin position="491"/>
        <end position="513"/>
    </location>
</feature>
<protein>
    <submittedName>
        <fullName evidence="2">Uncharacterized protein</fullName>
    </submittedName>
</protein>
<keyword evidence="1" id="KW-1133">Transmembrane helix</keyword>
<dbReference type="Proteomes" id="UP000825002">
    <property type="component" value="Unassembled WGS sequence"/>
</dbReference>
<feature type="transmembrane region" description="Helical" evidence="1">
    <location>
        <begin position="175"/>
        <end position="193"/>
    </location>
</feature>
<feature type="transmembrane region" description="Helical" evidence="1">
    <location>
        <begin position="268"/>
        <end position="289"/>
    </location>
</feature>
<feature type="transmembrane region" description="Helical" evidence="1">
    <location>
        <begin position="457"/>
        <end position="479"/>
    </location>
</feature>
<keyword evidence="3" id="KW-1185">Reference proteome</keyword>
<comment type="caution">
    <text evidence="2">The sequence shown here is derived from an EMBL/GenBank/DDBJ whole genome shotgun (WGS) entry which is preliminary data.</text>
</comment>
<evidence type="ECO:0000313" key="2">
    <source>
        <dbReference type="EMBL" id="KAG9508698.1"/>
    </source>
</evidence>
<organism evidence="2 3">
    <name type="scientific">Fragariocoptes setiger</name>
    <dbReference type="NCBI Taxonomy" id="1670756"/>
    <lineage>
        <taxon>Eukaryota</taxon>
        <taxon>Metazoa</taxon>
        <taxon>Ecdysozoa</taxon>
        <taxon>Arthropoda</taxon>
        <taxon>Chelicerata</taxon>
        <taxon>Arachnida</taxon>
        <taxon>Acari</taxon>
        <taxon>Acariformes</taxon>
        <taxon>Trombidiformes</taxon>
        <taxon>Prostigmata</taxon>
        <taxon>Eupodina</taxon>
        <taxon>Eriophyoidea</taxon>
        <taxon>Phytoptidae</taxon>
        <taxon>Fragariocoptes</taxon>
    </lineage>
</organism>
<evidence type="ECO:0000256" key="1">
    <source>
        <dbReference type="SAM" id="Phobius"/>
    </source>
</evidence>
<feature type="transmembrane region" description="Helical" evidence="1">
    <location>
        <begin position="310"/>
        <end position="335"/>
    </location>
</feature>
<name>A0ABQ7S5I8_9ACAR</name>
<feature type="non-terminal residue" evidence="2">
    <location>
        <position position="537"/>
    </location>
</feature>
<sequence length="537" mass="62921">MLEQVREADRTNQWFVKIDTLMLALYQFSVGERCYFHREAPNRRYIPRVYFHLINCFELYFLTKAFALTQLVALIIQLERDTSRATRSTWWRRIYTDDECFRARHQTHTIISSTLNTNLSSPIGIASEQYNDRIHMSTGCLRIRFLNNDWLDFDPYEIVRLVDPLRFASTDRIKYYCIVTALMLILALVLPVSRTVHRFKYRYLEYAFNPQQTLQTQARYIYKHQVNLKHVFYYNSRRRRYNYYHSRPYVRTDDWLKWSVRVRVALNAFGQSMVTGPVAVIVALMWMALDEENVRAGRPVLWQMFVWKDYVFFSEFFLALTIFTSVIGSANIYLIFPIMELSFWLDEIRLQLCTAVLLLRHSRQQLHQVCYSLADHLRMGDIQAIRLRQSQAIGNDCRITSLPHFLGIFNFSTHKRYQQLIAYSVAANYVYLVDRLLDDIYFGFYLFVYEFESVNELVSLVISVSVATLGLMGASLLYLSQYLSDFDTIVAVAMGLVFVLVNFLLIIASHISLKIVTTSDTSSGLKSSNGGFIQAAN</sequence>
<dbReference type="EMBL" id="JAIFTH010001094">
    <property type="protein sequence ID" value="KAG9508698.1"/>
    <property type="molecule type" value="Genomic_DNA"/>
</dbReference>
<proteinExistence type="predicted"/>
<accession>A0ABQ7S5I8</accession>
<keyword evidence="1" id="KW-0812">Transmembrane</keyword>
<gene>
    <name evidence="2" type="ORF">GZH46_02799</name>
</gene>
<evidence type="ECO:0000313" key="3">
    <source>
        <dbReference type="Proteomes" id="UP000825002"/>
    </source>
</evidence>
<keyword evidence="1" id="KW-0472">Membrane</keyword>